<dbReference type="EC" id="2.1.1.-" evidence="6"/>
<comment type="function">
    <text evidence="6">Methylates ribosomal protein L11.</text>
</comment>
<dbReference type="EMBL" id="CP038437">
    <property type="protein sequence ID" value="QEM81476.1"/>
    <property type="molecule type" value="Genomic_DNA"/>
</dbReference>
<protein>
    <recommendedName>
        <fullName evidence="6">Ribosomal protein L11 methyltransferase</fullName>
        <shortName evidence="6">L11 Mtase</shortName>
        <ecNumber evidence="6">2.1.1.-</ecNumber>
    </recommendedName>
</protein>
<dbReference type="Proteomes" id="UP000324285">
    <property type="component" value="Chromosome"/>
</dbReference>
<gene>
    <name evidence="6 7" type="primary">prmA</name>
    <name evidence="7" type="ORF">E4T21_07900</name>
</gene>
<evidence type="ECO:0000313" key="8">
    <source>
        <dbReference type="Proteomes" id="UP000324285"/>
    </source>
</evidence>
<keyword evidence="3 6" id="KW-0489">Methyltransferase</keyword>
<evidence type="ECO:0000256" key="4">
    <source>
        <dbReference type="ARBA" id="ARBA00022679"/>
    </source>
</evidence>
<dbReference type="CDD" id="cd02440">
    <property type="entry name" value="AdoMet_MTases"/>
    <property type="match status" value="1"/>
</dbReference>
<dbReference type="Gene3D" id="3.40.50.150">
    <property type="entry name" value="Vaccinia Virus protein VP39"/>
    <property type="match status" value="1"/>
</dbReference>
<reference evidence="7" key="1">
    <citation type="submission" date="2021-02" db="EMBL/GenBank/DDBJ databases">
        <title>Strain Y2R2, a novel species of the genus Halomonas.</title>
        <authorList>
            <person name="Huang H."/>
        </authorList>
    </citation>
    <scope>NUCLEOTIDE SEQUENCE</scope>
    <source>
        <strain evidence="7">Y2R2</strain>
    </source>
</reference>
<name>A0A5C1NE84_9GAMM</name>
<proteinExistence type="inferred from homology"/>
<evidence type="ECO:0000313" key="7">
    <source>
        <dbReference type="EMBL" id="QEM81476.1"/>
    </source>
</evidence>
<dbReference type="PIRSF" id="PIRSF000401">
    <property type="entry name" value="RPL11_MTase"/>
    <property type="match status" value="1"/>
</dbReference>
<evidence type="ECO:0000256" key="1">
    <source>
        <dbReference type="ARBA" id="ARBA00009741"/>
    </source>
</evidence>
<evidence type="ECO:0000256" key="2">
    <source>
        <dbReference type="ARBA" id="ARBA00022490"/>
    </source>
</evidence>
<dbReference type="InterPro" id="IPR029063">
    <property type="entry name" value="SAM-dependent_MTases_sf"/>
</dbReference>
<dbReference type="GO" id="GO:0016279">
    <property type="term" value="F:protein-lysine N-methyltransferase activity"/>
    <property type="evidence" value="ECO:0007669"/>
    <property type="project" value="TreeGrafter"/>
</dbReference>
<comment type="catalytic activity">
    <reaction evidence="6">
        <text>L-lysyl-[protein] + 3 S-adenosyl-L-methionine = N(6),N(6),N(6)-trimethyl-L-lysyl-[protein] + 3 S-adenosyl-L-homocysteine + 3 H(+)</text>
        <dbReference type="Rhea" id="RHEA:54192"/>
        <dbReference type="Rhea" id="RHEA-COMP:9752"/>
        <dbReference type="Rhea" id="RHEA-COMP:13826"/>
        <dbReference type="ChEBI" id="CHEBI:15378"/>
        <dbReference type="ChEBI" id="CHEBI:29969"/>
        <dbReference type="ChEBI" id="CHEBI:57856"/>
        <dbReference type="ChEBI" id="CHEBI:59789"/>
        <dbReference type="ChEBI" id="CHEBI:61961"/>
    </reaction>
</comment>
<dbReference type="SUPFAM" id="SSF53335">
    <property type="entry name" value="S-adenosyl-L-methionine-dependent methyltransferases"/>
    <property type="match status" value="1"/>
</dbReference>
<dbReference type="RefSeq" id="WP_149284487.1">
    <property type="nucleotide sequence ID" value="NZ_CP038437.2"/>
</dbReference>
<comment type="subcellular location">
    <subcellularLocation>
        <location evidence="6">Cytoplasm</location>
    </subcellularLocation>
</comment>
<dbReference type="InterPro" id="IPR004498">
    <property type="entry name" value="Ribosomal_PrmA_MeTrfase"/>
</dbReference>
<evidence type="ECO:0000256" key="5">
    <source>
        <dbReference type="ARBA" id="ARBA00022691"/>
    </source>
</evidence>
<evidence type="ECO:0000256" key="6">
    <source>
        <dbReference type="HAMAP-Rule" id="MF_00735"/>
    </source>
</evidence>
<dbReference type="GO" id="GO:0032259">
    <property type="term" value="P:methylation"/>
    <property type="evidence" value="ECO:0007669"/>
    <property type="project" value="UniProtKB-KW"/>
</dbReference>
<dbReference type="OrthoDB" id="9785995at2"/>
<dbReference type="HAMAP" id="MF_00735">
    <property type="entry name" value="Methyltr_PrmA"/>
    <property type="match status" value="1"/>
</dbReference>
<keyword evidence="4 6" id="KW-0808">Transferase</keyword>
<sequence>MPWLQLKAQIPPEHAELLEELLLEEGATAITLQDAHDDPVFEPDRGTTPLWDQTILTGLYDDLEGIHAMLERLAAAWAEHVSDEPCPQIEYELLDDRDWEREWMDDFKPLRMGQRLWIVPSWHEPPDPEAVNLHLDPGLAFGTGTHPTTALCLEWLDTLSVEGALEGIELLDVGCGSGILAIAALKLGVKKAIGTDIDPQALTASRENAERNDIEEQRLTLRYPEQMSGEQFPLVIANILAGPLVELAPVIAAHVANGGRLALSGILSDQADEVMDAYHAQGLIMEEPEYREGWVRLSGQRPA</sequence>
<dbReference type="KEGG" id="hbh:E4T21_07900"/>
<feature type="binding site" evidence="6">
    <location>
        <position position="196"/>
    </location>
    <ligand>
        <name>S-adenosyl-L-methionine</name>
        <dbReference type="ChEBI" id="CHEBI:59789"/>
    </ligand>
</feature>
<feature type="binding site" evidence="6">
    <location>
        <position position="149"/>
    </location>
    <ligand>
        <name>S-adenosyl-L-methionine</name>
        <dbReference type="ChEBI" id="CHEBI:59789"/>
    </ligand>
</feature>
<dbReference type="InterPro" id="IPR050078">
    <property type="entry name" value="Ribosomal_L11_MeTrfase_PrmA"/>
</dbReference>
<dbReference type="GO" id="GO:0005840">
    <property type="term" value="C:ribosome"/>
    <property type="evidence" value="ECO:0007669"/>
    <property type="project" value="UniProtKB-KW"/>
</dbReference>
<dbReference type="PANTHER" id="PTHR43648:SF1">
    <property type="entry name" value="ELECTRON TRANSFER FLAVOPROTEIN BETA SUBUNIT LYSINE METHYLTRANSFERASE"/>
    <property type="match status" value="1"/>
</dbReference>
<keyword evidence="7" id="KW-0687">Ribonucleoprotein</keyword>
<dbReference type="NCBIfam" id="TIGR00406">
    <property type="entry name" value="prmA"/>
    <property type="match status" value="1"/>
</dbReference>
<feature type="binding site" evidence="6">
    <location>
        <position position="174"/>
    </location>
    <ligand>
        <name>S-adenosyl-L-methionine</name>
        <dbReference type="ChEBI" id="CHEBI:59789"/>
    </ligand>
</feature>
<dbReference type="PANTHER" id="PTHR43648">
    <property type="entry name" value="ELECTRON TRANSFER FLAVOPROTEIN BETA SUBUNIT LYSINE METHYLTRANSFERASE"/>
    <property type="match status" value="1"/>
</dbReference>
<dbReference type="GO" id="GO:0005829">
    <property type="term" value="C:cytosol"/>
    <property type="evidence" value="ECO:0007669"/>
    <property type="project" value="TreeGrafter"/>
</dbReference>
<comment type="similarity">
    <text evidence="1 6">Belongs to the methyltransferase superfamily. PrmA family.</text>
</comment>
<dbReference type="AlphaFoldDB" id="A0A5C1NE84"/>
<keyword evidence="2 6" id="KW-0963">Cytoplasm</keyword>
<feature type="binding site" evidence="6">
    <location>
        <position position="238"/>
    </location>
    <ligand>
        <name>S-adenosyl-L-methionine</name>
        <dbReference type="ChEBI" id="CHEBI:59789"/>
    </ligand>
</feature>
<dbReference type="Pfam" id="PF06325">
    <property type="entry name" value="PrmA"/>
    <property type="match status" value="1"/>
</dbReference>
<keyword evidence="7" id="KW-0689">Ribosomal protein</keyword>
<evidence type="ECO:0000256" key="3">
    <source>
        <dbReference type="ARBA" id="ARBA00022603"/>
    </source>
</evidence>
<organism evidence="7 8">
    <name type="scientific">Halomonas binhaiensis</name>
    <dbReference type="NCBI Taxonomy" id="2562282"/>
    <lineage>
        <taxon>Bacteria</taxon>
        <taxon>Pseudomonadati</taxon>
        <taxon>Pseudomonadota</taxon>
        <taxon>Gammaproteobacteria</taxon>
        <taxon>Oceanospirillales</taxon>
        <taxon>Halomonadaceae</taxon>
        <taxon>Halomonas</taxon>
    </lineage>
</organism>
<keyword evidence="8" id="KW-1185">Reference proteome</keyword>
<accession>A0A5C1NE84</accession>
<keyword evidence="5 6" id="KW-0949">S-adenosyl-L-methionine</keyword>